<dbReference type="InterPro" id="IPR040353">
    <property type="entry name" value="FLX/FLX-like"/>
</dbReference>
<proteinExistence type="inferred from homology"/>
<evidence type="ECO:0000256" key="7">
    <source>
        <dbReference type="SAM" id="MobiDB-lite"/>
    </source>
</evidence>
<evidence type="ECO:0000256" key="6">
    <source>
        <dbReference type="SAM" id="Coils"/>
    </source>
</evidence>
<comment type="similarity">
    <text evidence="1">Belongs to the FLX family.</text>
</comment>
<dbReference type="Proteomes" id="UP000245207">
    <property type="component" value="Unassembled WGS sequence"/>
</dbReference>
<dbReference type="OrthoDB" id="1899348at2759"/>
<evidence type="ECO:0000256" key="4">
    <source>
        <dbReference type="ARBA" id="ARBA00023054"/>
    </source>
</evidence>
<evidence type="ECO:0000256" key="1">
    <source>
        <dbReference type="ARBA" id="ARBA00005405"/>
    </source>
</evidence>
<feature type="coiled-coil region" evidence="6">
    <location>
        <begin position="204"/>
        <end position="304"/>
    </location>
</feature>
<protein>
    <submittedName>
        <fullName evidence="8">Uncharacterized protein</fullName>
    </submittedName>
</protein>
<name>A0A2U1Q853_ARTAN</name>
<sequence length="322" mass="37262">MSCLQSRYEKLSVGSAFNRIENQTEFLIIVLSKFPGALFVDICWILRRYRETYYTYSEYPMLSDHHPRHQMNLFKESFHHALYFAERLPSQTEMSARGHGQPAYASRSTQPLGTQHPQHPERGDSKLVGRSAEIERLASDKQKLSASHIALRQELATTLQDIQKLRAHIGSIQTECDLQIRILLEKMAKMEVHIRAGENVKKDLQRAHAEARALVATRQELINQVEQATQELKKARADVEKLPEMNAELDRLTQEHQKLRLTFEHEKSLNNEKATQMELMEKDLVGMAKEVERLRAEIQNAEKRANGIAFFLLFPFIDIVLF</sequence>
<evidence type="ECO:0000256" key="3">
    <source>
        <dbReference type="ARBA" id="ARBA00022782"/>
    </source>
</evidence>
<dbReference type="PANTHER" id="PTHR33405">
    <property type="entry name" value="PROTEIN FLX-LIKE 2"/>
    <property type="match status" value="1"/>
</dbReference>
<dbReference type="AlphaFoldDB" id="A0A2U1Q853"/>
<evidence type="ECO:0000313" key="9">
    <source>
        <dbReference type="Proteomes" id="UP000245207"/>
    </source>
</evidence>
<keyword evidence="9" id="KW-1185">Reference proteome</keyword>
<evidence type="ECO:0000256" key="5">
    <source>
        <dbReference type="ARBA" id="ARBA00023089"/>
    </source>
</evidence>
<dbReference type="GO" id="GO:0030154">
    <property type="term" value="P:cell differentiation"/>
    <property type="evidence" value="ECO:0007669"/>
    <property type="project" value="UniProtKB-KW"/>
</dbReference>
<keyword evidence="4 6" id="KW-0175">Coiled coil</keyword>
<dbReference type="STRING" id="35608.A0A2U1Q853"/>
<organism evidence="8 9">
    <name type="scientific">Artemisia annua</name>
    <name type="common">Sweet wormwood</name>
    <dbReference type="NCBI Taxonomy" id="35608"/>
    <lineage>
        <taxon>Eukaryota</taxon>
        <taxon>Viridiplantae</taxon>
        <taxon>Streptophyta</taxon>
        <taxon>Embryophyta</taxon>
        <taxon>Tracheophyta</taxon>
        <taxon>Spermatophyta</taxon>
        <taxon>Magnoliopsida</taxon>
        <taxon>eudicotyledons</taxon>
        <taxon>Gunneridae</taxon>
        <taxon>Pentapetalae</taxon>
        <taxon>asterids</taxon>
        <taxon>campanulids</taxon>
        <taxon>Asterales</taxon>
        <taxon>Asteraceae</taxon>
        <taxon>Asteroideae</taxon>
        <taxon>Anthemideae</taxon>
        <taxon>Artemisiinae</taxon>
        <taxon>Artemisia</taxon>
    </lineage>
</organism>
<evidence type="ECO:0000256" key="2">
    <source>
        <dbReference type="ARBA" id="ARBA00022473"/>
    </source>
</evidence>
<accession>A0A2U1Q853</accession>
<keyword evidence="2" id="KW-0217">Developmental protein</keyword>
<comment type="caution">
    <text evidence="8">The sequence shown here is derived from an EMBL/GenBank/DDBJ whole genome shotgun (WGS) entry which is preliminary data.</text>
</comment>
<dbReference type="EMBL" id="PKPP01000337">
    <property type="protein sequence ID" value="PWA94092.1"/>
    <property type="molecule type" value="Genomic_DNA"/>
</dbReference>
<feature type="compositionally biased region" description="Basic and acidic residues" evidence="7">
    <location>
        <begin position="118"/>
        <end position="127"/>
    </location>
</feature>
<dbReference type="PANTHER" id="PTHR33405:SF18">
    <property type="entry name" value="PROTEIN FLX-LIKE 4"/>
    <property type="match status" value="1"/>
</dbReference>
<dbReference type="GO" id="GO:0009908">
    <property type="term" value="P:flower development"/>
    <property type="evidence" value="ECO:0007669"/>
    <property type="project" value="UniProtKB-KW"/>
</dbReference>
<feature type="compositionally biased region" description="Polar residues" evidence="7">
    <location>
        <begin position="106"/>
        <end position="117"/>
    </location>
</feature>
<gene>
    <name evidence="8" type="ORF">CTI12_AA063140</name>
</gene>
<reference evidence="8 9" key="1">
    <citation type="journal article" date="2018" name="Mol. Plant">
        <title>The genome of Artemisia annua provides insight into the evolution of Asteraceae family and artemisinin biosynthesis.</title>
        <authorList>
            <person name="Shen Q."/>
            <person name="Zhang L."/>
            <person name="Liao Z."/>
            <person name="Wang S."/>
            <person name="Yan T."/>
            <person name="Shi P."/>
            <person name="Liu M."/>
            <person name="Fu X."/>
            <person name="Pan Q."/>
            <person name="Wang Y."/>
            <person name="Lv Z."/>
            <person name="Lu X."/>
            <person name="Zhang F."/>
            <person name="Jiang W."/>
            <person name="Ma Y."/>
            <person name="Chen M."/>
            <person name="Hao X."/>
            <person name="Li L."/>
            <person name="Tang Y."/>
            <person name="Lv G."/>
            <person name="Zhou Y."/>
            <person name="Sun X."/>
            <person name="Brodelius P.E."/>
            <person name="Rose J.K.C."/>
            <person name="Tang K."/>
        </authorList>
    </citation>
    <scope>NUCLEOTIDE SEQUENCE [LARGE SCALE GENOMIC DNA]</scope>
    <source>
        <strain evidence="9">cv. Huhao1</strain>
        <tissue evidence="8">Leaf</tissue>
    </source>
</reference>
<evidence type="ECO:0000313" key="8">
    <source>
        <dbReference type="EMBL" id="PWA94092.1"/>
    </source>
</evidence>
<feature type="region of interest" description="Disordered" evidence="7">
    <location>
        <begin position="95"/>
        <end position="127"/>
    </location>
</feature>
<keyword evidence="3" id="KW-0221">Differentiation</keyword>
<keyword evidence="5" id="KW-0287">Flowering</keyword>